<dbReference type="EMBL" id="LSTR01000057">
    <property type="protein sequence ID" value="OAH41276.1"/>
    <property type="molecule type" value="Genomic_DNA"/>
</dbReference>
<sequence>MHRNTTAEETGVVSRNCVIDTMRTLIRNAVVVRRRFTVEQLAELSGVKVRAIRSYMVMDDGEVREPSLSSALSIATVLGTEAVNAILANIGYAARPLDEAEDACPMVMTAAAMQHLSVIATAAADGRIDHVERPAVREAADMLIATVLPVSSHGDAA</sequence>
<proteinExistence type="predicted"/>
<organism evidence="1 2">
    <name type="scientific">Sphingobium yanoikuyae</name>
    <name type="common">Sphingomonas yanoikuyae</name>
    <dbReference type="NCBI Taxonomy" id="13690"/>
    <lineage>
        <taxon>Bacteria</taxon>
        <taxon>Pseudomonadati</taxon>
        <taxon>Pseudomonadota</taxon>
        <taxon>Alphaproteobacteria</taxon>
        <taxon>Sphingomonadales</taxon>
        <taxon>Sphingomonadaceae</taxon>
        <taxon>Sphingobium</taxon>
    </lineage>
</organism>
<dbReference type="Proteomes" id="UP000077262">
    <property type="component" value="Unassembled WGS sequence"/>
</dbReference>
<evidence type="ECO:0000313" key="2">
    <source>
        <dbReference type="Proteomes" id="UP000077262"/>
    </source>
</evidence>
<name>A0A177JKH0_SPHYA</name>
<dbReference type="GO" id="GO:0003677">
    <property type="term" value="F:DNA binding"/>
    <property type="evidence" value="ECO:0007669"/>
    <property type="project" value="InterPro"/>
</dbReference>
<comment type="caution">
    <text evidence="1">The sequence shown here is derived from an EMBL/GenBank/DDBJ whole genome shotgun (WGS) entry which is preliminary data.</text>
</comment>
<dbReference type="InterPro" id="IPR010982">
    <property type="entry name" value="Lambda_DNA-bd_dom_sf"/>
</dbReference>
<gene>
    <name evidence="1" type="ORF">AX777_11360</name>
</gene>
<dbReference type="Gene3D" id="1.10.260.40">
    <property type="entry name" value="lambda repressor-like DNA-binding domains"/>
    <property type="match status" value="1"/>
</dbReference>
<accession>A0A177JKH0</accession>
<protein>
    <submittedName>
        <fullName evidence="1">Uncharacterized protein</fullName>
    </submittedName>
</protein>
<reference evidence="1 2" key="1">
    <citation type="submission" date="2016-02" db="EMBL/GenBank/DDBJ databases">
        <authorList>
            <person name="Wen L."/>
            <person name="He K."/>
            <person name="Yang H."/>
        </authorList>
    </citation>
    <scope>NUCLEOTIDE SEQUENCE [LARGE SCALE GENOMIC DNA]</scope>
    <source>
        <strain evidence="1 2">CD09_2</strain>
    </source>
</reference>
<evidence type="ECO:0000313" key="1">
    <source>
        <dbReference type="EMBL" id="OAH41276.1"/>
    </source>
</evidence>
<dbReference type="AlphaFoldDB" id="A0A177JKH0"/>